<organism evidence="4 5">
    <name type="scientific">Pseudalkalibacillus berkeleyi</name>
    <dbReference type="NCBI Taxonomy" id="1069813"/>
    <lineage>
        <taxon>Bacteria</taxon>
        <taxon>Bacillati</taxon>
        <taxon>Bacillota</taxon>
        <taxon>Bacilli</taxon>
        <taxon>Bacillales</taxon>
        <taxon>Fictibacillaceae</taxon>
        <taxon>Pseudalkalibacillus</taxon>
    </lineage>
</organism>
<name>A0ABS9GYM0_9BACL</name>
<evidence type="ECO:0000313" key="5">
    <source>
        <dbReference type="Proteomes" id="UP001649381"/>
    </source>
</evidence>
<dbReference type="SUPFAM" id="SSF55729">
    <property type="entry name" value="Acyl-CoA N-acyltransferases (Nat)"/>
    <property type="match status" value="1"/>
</dbReference>
<evidence type="ECO:0000313" key="4">
    <source>
        <dbReference type="EMBL" id="MCF6137784.1"/>
    </source>
</evidence>
<dbReference type="Pfam" id="PF00583">
    <property type="entry name" value="Acetyltransf_1"/>
    <property type="match status" value="1"/>
</dbReference>
<dbReference type="PANTHER" id="PTHR43420:SF12">
    <property type="entry name" value="N-ACETYLTRANSFERASE DOMAIN-CONTAINING PROTEIN"/>
    <property type="match status" value="1"/>
</dbReference>
<dbReference type="CDD" id="cd04301">
    <property type="entry name" value="NAT_SF"/>
    <property type="match status" value="1"/>
</dbReference>
<keyword evidence="2" id="KW-0012">Acyltransferase</keyword>
<dbReference type="Proteomes" id="UP001649381">
    <property type="component" value="Unassembled WGS sequence"/>
</dbReference>
<dbReference type="PROSITE" id="PS51186">
    <property type="entry name" value="GNAT"/>
    <property type="match status" value="1"/>
</dbReference>
<dbReference type="InterPro" id="IPR000182">
    <property type="entry name" value="GNAT_dom"/>
</dbReference>
<evidence type="ECO:0000256" key="1">
    <source>
        <dbReference type="ARBA" id="ARBA00022679"/>
    </source>
</evidence>
<protein>
    <submittedName>
        <fullName evidence="4">GNAT family N-acetyltransferase</fullName>
    </submittedName>
</protein>
<gene>
    <name evidence="4" type="ORF">L2716_08580</name>
</gene>
<evidence type="ECO:0000256" key="2">
    <source>
        <dbReference type="ARBA" id="ARBA00023315"/>
    </source>
</evidence>
<dbReference type="EMBL" id="JAKIJS010000001">
    <property type="protein sequence ID" value="MCF6137784.1"/>
    <property type="molecule type" value="Genomic_DNA"/>
</dbReference>
<dbReference type="PANTHER" id="PTHR43420">
    <property type="entry name" value="ACETYLTRANSFERASE"/>
    <property type="match status" value="1"/>
</dbReference>
<dbReference type="RefSeq" id="WP_236333664.1">
    <property type="nucleotide sequence ID" value="NZ_JAKIJS010000001.1"/>
</dbReference>
<dbReference type="InterPro" id="IPR050680">
    <property type="entry name" value="YpeA/RimI_acetyltransf"/>
</dbReference>
<keyword evidence="5" id="KW-1185">Reference proteome</keyword>
<dbReference type="InterPro" id="IPR016181">
    <property type="entry name" value="Acyl_CoA_acyltransferase"/>
</dbReference>
<evidence type="ECO:0000259" key="3">
    <source>
        <dbReference type="PROSITE" id="PS51186"/>
    </source>
</evidence>
<dbReference type="Gene3D" id="3.40.630.30">
    <property type="match status" value="1"/>
</dbReference>
<comment type="caution">
    <text evidence="4">The sequence shown here is derived from an EMBL/GenBank/DDBJ whole genome shotgun (WGS) entry which is preliminary data.</text>
</comment>
<proteinExistence type="predicted"/>
<keyword evidence="1" id="KW-0808">Transferase</keyword>
<accession>A0ABS9GYM0</accession>
<sequence>MIVIERLSNCSLTDVLDAWNNGFKGYYTDMTMTIDRFLQRMVQEGFSADDSIVAFVNRVPAGIVLNGFRNVEGKLIGYNGGTAVAPEFRRMGVGKRMMEAVIDLYKQKGVDEAHLEAIHDNHAAIKLYESLGYSTSDRVFFLQQQGPIRVQPKKLDPLWAFETKAPHFVQHLDFYDCSGPWQTQWQSVGNGDALVVSENGRDIGYGLYRKVYDPYGMLSTIVLHQIEVNSSTEKREALIDTLLHKIFEPTASCKRLVINLSNQKRETFEAIRRLGFSTMVEQVCMNMGIKESIKPNATRIREL</sequence>
<reference evidence="4 5" key="1">
    <citation type="submission" date="2022-01" db="EMBL/GenBank/DDBJ databases">
        <title>Alkalihalobacillus sp. EGI L200015, a novel bacterium isolated from a salt lake sediment.</title>
        <authorList>
            <person name="Gao L."/>
            <person name="Fang B.-Z."/>
            <person name="Li W.-J."/>
        </authorList>
    </citation>
    <scope>NUCLEOTIDE SEQUENCE [LARGE SCALE GENOMIC DNA]</scope>
    <source>
        <strain evidence="4 5">KCTC 12718</strain>
    </source>
</reference>
<feature type="domain" description="N-acetyltransferase" evidence="3">
    <location>
        <begin position="2"/>
        <end position="157"/>
    </location>
</feature>